<sequence length="68" mass="7698">MSTTFAGKVPAIIVFGDSSVDVGNNNQISSNFEPYGRDFYDKKAYWKRGFVLLLRVLVMTMPLLMCLM</sequence>
<dbReference type="AlphaFoldDB" id="A0A9Q1MD74"/>
<dbReference type="Gene3D" id="3.40.50.1110">
    <property type="entry name" value="SGNH hydrolase"/>
    <property type="match status" value="1"/>
</dbReference>
<name>A0A9Q1MD74_9SOLA</name>
<dbReference type="OrthoDB" id="1600564at2759"/>
<evidence type="ECO:0000313" key="3">
    <source>
        <dbReference type="Proteomes" id="UP001152561"/>
    </source>
</evidence>
<keyword evidence="3" id="KW-1185">Reference proteome</keyword>
<evidence type="ECO:0000313" key="2">
    <source>
        <dbReference type="EMBL" id="KAJ8554567.1"/>
    </source>
</evidence>
<dbReference type="InterPro" id="IPR036514">
    <property type="entry name" value="SGNH_hydro_sf"/>
</dbReference>
<evidence type="ECO:0000256" key="1">
    <source>
        <dbReference type="SAM" id="Phobius"/>
    </source>
</evidence>
<dbReference type="InterPro" id="IPR050592">
    <property type="entry name" value="GDSL_lipolytic_enzyme"/>
</dbReference>
<keyword evidence="1" id="KW-0472">Membrane</keyword>
<dbReference type="PANTHER" id="PTHR45642">
    <property type="entry name" value="GDSL ESTERASE/LIPASE EXL3"/>
    <property type="match status" value="1"/>
</dbReference>
<dbReference type="PANTHER" id="PTHR45642:SF46">
    <property type="entry name" value="OS06G0636700 PROTEIN"/>
    <property type="match status" value="1"/>
</dbReference>
<dbReference type="EMBL" id="JAJAGQ010000009">
    <property type="protein sequence ID" value="KAJ8554567.1"/>
    <property type="molecule type" value="Genomic_DNA"/>
</dbReference>
<accession>A0A9Q1MD74</accession>
<feature type="transmembrane region" description="Helical" evidence="1">
    <location>
        <begin position="49"/>
        <end position="67"/>
    </location>
</feature>
<organism evidence="2 3">
    <name type="scientific">Anisodus acutangulus</name>
    <dbReference type="NCBI Taxonomy" id="402998"/>
    <lineage>
        <taxon>Eukaryota</taxon>
        <taxon>Viridiplantae</taxon>
        <taxon>Streptophyta</taxon>
        <taxon>Embryophyta</taxon>
        <taxon>Tracheophyta</taxon>
        <taxon>Spermatophyta</taxon>
        <taxon>Magnoliopsida</taxon>
        <taxon>eudicotyledons</taxon>
        <taxon>Gunneridae</taxon>
        <taxon>Pentapetalae</taxon>
        <taxon>asterids</taxon>
        <taxon>lamiids</taxon>
        <taxon>Solanales</taxon>
        <taxon>Solanaceae</taxon>
        <taxon>Solanoideae</taxon>
        <taxon>Hyoscyameae</taxon>
        <taxon>Anisodus</taxon>
    </lineage>
</organism>
<keyword evidence="1" id="KW-0812">Transmembrane</keyword>
<gene>
    <name evidence="2" type="ORF">K7X08_025245</name>
</gene>
<comment type="caution">
    <text evidence="2">The sequence shown here is derived from an EMBL/GenBank/DDBJ whole genome shotgun (WGS) entry which is preliminary data.</text>
</comment>
<keyword evidence="1" id="KW-1133">Transmembrane helix</keyword>
<proteinExistence type="predicted"/>
<protein>
    <submittedName>
        <fullName evidence="2">Uncharacterized protein</fullName>
    </submittedName>
</protein>
<reference evidence="3" key="1">
    <citation type="journal article" date="2023" name="Proc. Natl. Acad. Sci. U.S.A.">
        <title>Genomic and structural basis for evolution of tropane alkaloid biosynthesis.</title>
        <authorList>
            <person name="Wanga Y.-J."/>
            <person name="Taina T."/>
            <person name="Yua J.-Y."/>
            <person name="Lia J."/>
            <person name="Xua B."/>
            <person name="Chenc J."/>
            <person name="D'Auriad J.C."/>
            <person name="Huanga J.-P."/>
            <person name="Huanga S.-X."/>
        </authorList>
    </citation>
    <scope>NUCLEOTIDE SEQUENCE [LARGE SCALE GENOMIC DNA]</scope>
    <source>
        <strain evidence="3">cv. KIB-2019</strain>
    </source>
</reference>
<dbReference type="Proteomes" id="UP001152561">
    <property type="component" value="Unassembled WGS sequence"/>
</dbReference>